<protein>
    <submittedName>
        <fullName evidence="1">Uncharacterized protein</fullName>
    </submittedName>
</protein>
<dbReference type="EMBL" id="AGVO01000099">
    <property type="protein sequence ID" value="EHI50323.1"/>
    <property type="molecule type" value="Genomic_DNA"/>
</dbReference>
<sequence>IYAFISIPPKPTTDGRARSAGKVMNIGDRTSFM</sequence>
<evidence type="ECO:0000313" key="1">
    <source>
        <dbReference type="EMBL" id="EHI50323.1"/>
    </source>
</evidence>
<evidence type="ECO:0000313" key="2">
    <source>
        <dbReference type="Proteomes" id="UP000006428"/>
    </source>
</evidence>
<dbReference type="Proteomes" id="UP000006428">
    <property type="component" value="Unassembled WGS sequence"/>
</dbReference>
<gene>
    <name evidence="1" type="ORF">IYQ_22255</name>
</gene>
<organism evidence="1 2">
    <name type="scientific">Aeromonas salmonicida subsp. salmonicida 01-B526</name>
    <dbReference type="NCBI Taxonomy" id="1076135"/>
    <lineage>
        <taxon>Bacteria</taxon>
        <taxon>Pseudomonadati</taxon>
        <taxon>Pseudomonadota</taxon>
        <taxon>Gammaproteobacteria</taxon>
        <taxon>Aeromonadales</taxon>
        <taxon>Aeromonadaceae</taxon>
        <taxon>Aeromonas</taxon>
    </lineage>
</organism>
<name>A0ABN0DTM0_AERSS</name>
<feature type="non-terminal residue" evidence="1">
    <location>
        <position position="1"/>
    </location>
</feature>
<comment type="caution">
    <text evidence="1">The sequence shown here is derived from an EMBL/GenBank/DDBJ whole genome shotgun (WGS) entry which is preliminary data.</text>
</comment>
<keyword evidence="2" id="KW-1185">Reference proteome</keyword>
<accession>A0ABN0DTM0</accession>
<reference evidence="1 2" key="1">
    <citation type="journal article" date="2012" name="Front. Microbiol.">
        <title>Draft Genome Sequence of the Virulent Strain 01-B526 of the Fish Pathogen Aeromonas salmonicida.</title>
        <authorList>
            <person name="Charette S.J."/>
            <person name="Brochu F."/>
            <person name="Boyle B."/>
            <person name="Filion G."/>
            <person name="Tanaka K.H."/>
            <person name="Derome N."/>
        </authorList>
    </citation>
    <scope>NUCLEOTIDE SEQUENCE [LARGE SCALE GENOMIC DNA]</scope>
    <source>
        <strain evidence="1 2">01-B526</strain>
    </source>
</reference>
<proteinExistence type="predicted"/>